<dbReference type="STRING" id="571915.CMUST_11300"/>
<protein>
    <submittedName>
        <fullName evidence="1">Uncharacterized protein</fullName>
    </submittedName>
</protein>
<reference evidence="2" key="2">
    <citation type="submission" date="2015-05" db="EMBL/GenBank/DDBJ databases">
        <title>Complete genome sequence of Corynebacterium mustelae DSM 45274, isolated from various tissues of a male ferret with lethal sepsis.</title>
        <authorList>
            <person name="Ruckert C."/>
            <person name="Albersmeier A."/>
            <person name="Winkler A."/>
            <person name="Tauch A."/>
        </authorList>
    </citation>
    <scope>NUCLEOTIDE SEQUENCE [LARGE SCALE GENOMIC DNA]</scope>
    <source>
        <strain evidence="2">DSM 45274</strain>
    </source>
</reference>
<evidence type="ECO:0000313" key="1">
    <source>
        <dbReference type="EMBL" id="AKK06574.1"/>
    </source>
</evidence>
<dbReference type="KEGG" id="cmv:CMUST_11300"/>
<dbReference type="Proteomes" id="UP000035199">
    <property type="component" value="Chromosome"/>
</dbReference>
<accession>A0A0G3GZH7</accession>
<sequence length="751" mass="79170">MRELGVPAVLLPDFSVFDRPRFYIGGDEQAVISCAQQWLDFADDCSRGAGLLVGAQPYGFVGSEGEAFNQHVGEAVPSQLQVASSVGEQVYAGIRTYAAGLGDAKTKMDAQRFTGMGCHTAVNTAAEAVNAAEAHLALAISTGNAAAISVAQANLKMCEVAYTQAVAEWEACLTGADTIKAELLEVTTRAAGQVTSVVKASTEGAVACVDPSGLSPYFQVVVWELEALADTADQVAELVASGMNQITPLVGADEISGDVITQAVDDTRSTWKYAAAKLMEDIERIGRQAVMFARLYAEHDQYATSLFDPITTMMRGMFRSILDHPADKVQPEYFDPDRLSAGSDSYVDAGNRSIFDPTLGRVVPMAQVITDMRMLRPGVQGPVDPKTLRRNTTRKTNTEAYLMANGQLPLPDGVTSTLIRPPATGSGGVDAVVRQSHASPLGNPYGFDNNGMPYTPGRAFGTYDPSHRTGDGTLIFDTPDGGHEKIFPRPPHGSTLQPYQSYQRWDPVTNTTTQQITYSNGMVVENTYTGRQASFTTPHAPYRVTNMLQPQTPLASTWQDVSSGSLNVQETPLSPVMSYHLSEPTITKEPLLIPRDIETAWNQGVNPAATAAGGASGGLDAIQKIDNLYAPEPSGIAAAQHIDEVAHFIKPLGMVGHVGNAVSFYNSYEDAKATDQLTPLIEAGGSIAGGSLGGMAGGALAGSVVAGPIGAIVGGAVGGIAGSELGKKLGHEIGEAIEDTAVGEFATEHLL</sequence>
<dbReference type="EMBL" id="CP011542">
    <property type="protein sequence ID" value="AKK06574.1"/>
    <property type="molecule type" value="Genomic_DNA"/>
</dbReference>
<reference evidence="1 2" key="1">
    <citation type="journal article" date="2015" name="Genome Announc.">
        <title>Complete Genome Sequence of the Type Strain Corynebacterium mustelae DSM 45274, Isolated from Various Tissues of a Male Ferret with Lethal Sepsis.</title>
        <authorList>
            <person name="Ruckert C."/>
            <person name="Eimer J."/>
            <person name="Winkler A."/>
            <person name="Tauch A."/>
        </authorList>
    </citation>
    <scope>NUCLEOTIDE SEQUENCE [LARGE SCALE GENOMIC DNA]</scope>
    <source>
        <strain evidence="1 2">DSM 45274</strain>
    </source>
</reference>
<dbReference type="PATRIC" id="fig|571915.4.peg.2417"/>
<organism evidence="1 2">
    <name type="scientific">Corynebacterium mustelae</name>
    <dbReference type="NCBI Taxonomy" id="571915"/>
    <lineage>
        <taxon>Bacteria</taxon>
        <taxon>Bacillati</taxon>
        <taxon>Actinomycetota</taxon>
        <taxon>Actinomycetes</taxon>
        <taxon>Mycobacteriales</taxon>
        <taxon>Corynebacteriaceae</taxon>
        <taxon>Corynebacterium</taxon>
    </lineage>
</organism>
<keyword evidence="2" id="KW-1185">Reference proteome</keyword>
<evidence type="ECO:0000313" key="2">
    <source>
        <dbReference type="Proteomes" id="UP000035199"/>
    </source>
</evidence>
<name>A0A0G3GZH7_9CORY</name>
<dbReference type="AlphaFoldDB" id="A0A0G3GZH7"/>
<proteinExistence type="predicted"/>
<gene>
    <name evidence="1" type="ORF">CMUST_11300</name>
</gene>